<comment type="caution">
    <text evidence="6">The sequence shown here is derived from an EMBL/GenBank/DDBJ whole genome shotgun (WGS) entry which is preliminary data.</text>
</comment>
<protein>
    <recommendedName>
        <fullName evidence="5">FAD-binding PCMH-type domain-containing protein</fullName>
    </recommendedName>
</protein>
<keyword evidence="4" id="KW-0560">Oxidoreductase</keyword>
<reference evidence="6 7" key="1">
    <citation type="submission" date="2024-02" db="EMBL/GenBank/DDBJ databases">
        <title>First draft genome assembly of two strains of Seiridium cardinale.</title>
        <authorList>
            <person name="Emiliani G."/>
            <person name="Scali E."/>
        </authorList>
    </citation>
    <scope>NUCLEOTIDE SEQUENCE [LARGE SCALE GENOMIC DNA]</scope>
    <source>
        <strain evidence="6 7">BM-138-000479</strain>
    </source>
</reference>
<dbReference type="PANTHER" id="PTHR42973">
    <property type="entry name" value="BINDING OXIDOREDUCTASE, PUTATIVE (AFU_ORTHOLOGUE AFUA_1G17690)-RELATED"/>
    <property type="match status" value="1"/>
</dbReference>
<sequence>MGLHGCLSVHAGALRYSNSAAQSLPEALGFPFALKSESDVSATVKYYNQNSINFWAVNRGRALNAWSGTFSGLQIDMTALTNVTIQADRQTALLQGGAYTACSATGVCDCVGLLGACLGGGHGRWEDFYGMVSDTFVSFNLVLANGTEIKVDSDNHSDLLWAMKGAGHNFGIVTSFELKIYPNPVESWYHKFYRFSRDKLEPIFEELNKLHNNGTPPVEMASNYGGFWWDTTVSDTEVSDISAST</sequence>
<dbReference type="InterPro" id="IPR016166">
    <property type="entry name" value="FAD-bd_PCMH"/>
</dbReference>
<accession>A0ABR2XVC9</accession>
<feature type="domain" description="FAD-binding PCMH-type" evidence="5">
    <location>
        <begin position="9"/>
        <end position="183"/>
    </location>
</feature>
<dbReference type="SUPFAM" id="SSF56176">
    <property type="entry name" value="FAD-binding/transporter-associated domain-like"/>
    <property type="match status" value="1"/>
</dbReference>
<dbReference type="Gene3D" id="3.30.465.10">
    <property type="match status" value="1"/>
</dbReference>
<keyword evidence="3" id="KW-0274">FAD</keyword>
<dbReference type="PROSITE" id="PS51387">
    <property type="entry name" value="FAD_PCMH"/>
    <property type="match status" value="1"/>
</dbReference>
<organism evidence="6 7">
    <name type="scientific">Seiridium cardinale</name>
    <dbReference type="NCBI Taxonomy" id="138064"/>
    <lineage>
        <taxon>Eukaryota</taxon>
        <taxon>Fungi</taxon>
        <taxon>Dikarya</taxon>
        <taxon>Ascomycota</taxon>
        <taxon>Pezizomycotina</taxon>
        <taxon>Sordariomycetes</taxon>
        <taxon>Xylariomycetidae</taxon>
        <taxon>Amphisphaeriales</taxon>
        <taxon>Sporocadaceae</taxon>
        <taxon>Seiridium</taxon>
    </lineage>
</organism>
<name>A0ABR2XVC9_9PEZI</name>
<gene>
    <name evidence="6" type="ORF">SCAR479_05456</name>
</gene>
<evidence type="ECO:0000313" key="7">
    <source>
        <dbReference type="Proteomes" id="UP001465668"/>
    </source>
</evidence>
<dbReference type="InterPro" id="IPR036318">
    <property type="entry name" value="FAD-bd_PCMH-like_sf"/>
</dbReference>
<dbReference type="InterPro" id="IPR006094">
    <property type="entry name" value="Oxid_FAD_bind_N"/>
</dbReference>
<evidence type="ECO:0000256" key="1">
    <source>
        <dbReference type="ARBA" id="ARBA00005466"/>
    </source>
</evidence>
<proteinExistence type="inferred from homology"/>
<dbReference type="Proteomes" id="UP001465668">
    <property type="component" value="Unassembled WGS sequence"/>
</dbReference>
<dbReference type="Pfam" id="PF01565">
    <property type="entry name" value="FAD_binding_4"/>
    <property type="match status" value="1"/>
</dbReference>
<evidence type="ECO:0000256" key="4">
    <source>
        <dbReference type="ARBA" id="ARBA00023002"/>
    </source>
</evidence>
<keyword evidence="7" id="KW-1185">Reference proteome</keyword>
<evidence type="ECO:0000256" key="3">
    <source>
        <dbReference type="ARBA" id="ARBA00022827"/>
    </source>
</evidence>
<dbReference type="EMBL" id="JARVKM010000019">
    <property type="protein sequence ID" value="KAK9777773.1"/>
    <property type="molecule type" value="Genomic_DNA"/>
</dbReference>
<comment type="similarity">
    <text evidence="1">Belongs to the oxygen-dependent FAD-linked oxidoreductase family.</text>
</comment>
<dbReference type="InterPro" id="IPR050416">
    <property type="entry name" value="FAD-linked_Oxidoreductase"/>
</dbReference>
<evidence type="ECO:0000259" key="5">
    <source>
        <dbReference type="PROSITE" id="PS51387"/>
    </source>
</evidence>
<dbReference type="InterPro" id="IPR016169">
    <property type="entry name" value="FAD-bd_PCMH_sub2"/>
</dbReference>
<keyword evidence="2" id="KW-0285">Flavoprotein</keyword>
<evidence type="ECO:0000256" key="2">
    <source>
        <dbReference type="ARBA" id="ARBA00022630"/>
    </source>
</evidence>
<evidence type="ECO:0000313" key="6">
    <source>
        <dbReference type="EMBL" id="KAK9777773.1"/>
    </source>
</evidence>
<dbReference type="PANTHER" id="PTHR42973:SF8">
    <property type="entry name" value="FAD-BINDING PCMH-TYPE DOMAIN-CONTAINING PROTEIN"/>
    <property type="match status" value="1"/>
</dbReference>